<evidence type="ECO:0008006" key="3">
    <source>
        <dbReference type="Google" id="ProtNLM"/>
    </source>
</evidence>
<dbReference type="EMBL" id="LR134334">
    <property type="protein sequence ID" value="VEF74192.1"/>
    <property type="molecule type" value="Genomic_DNA"/>
</dbReference>
<evidence type="ECO:0000313" key="2">
    <source>
        <dbReference type="Proteomes" id="UP000277437"/>
    </source>
</evidence>
<sequence>MEANTITSVNGKPVKLKAEHTLTDKQDKSDKVVPIESTKAIVFFVGGAGDKESFYFSGPYKNIEAAQKLLDDRTRELARQGRYRSSWLGYNEIRGKKDIQKHVLNIIPYKSCPIYIVGHSLGGWNSGHLTSIMTEWGYTIKMLVTLDPVGEGMLVWMGADIYASAPTPVAEQWINVRAAPSVPDSSDGVANFGEKWLMTSGPDLNVDMDVNHANAAAMFINPIAGQQSICDRLIASLNKEFT</sequence>
<gene>
    <name evidence="1" type="ORF">NCTC7357_02480</name>
</gene>
<organism evidence="1 2">
    <name type="scientific">Pseudomonas chlororaphis</name>
    <dbReference type="NCBI Taxonomy" id="587753"/>
    <lineage>
        <taxon>Bacteria</taxon>
        <taxon>Pseudomonadati</taxon>
        <taxon>Pseudomonadota</taxon>
        <taxon>Gammaproteobacteria</taxon>
        <taxon>Pseudomonadales</taxon>
        <taxon>Pseudomonadaceae</taxon>
        <taxon>Pseudomonas</taxon>
    </lineage>
</organism>
<protein>
    <recommendedName>
        <fullName evidence="3">Alpha/beta hydrolase</fullName>
    </recommendedName>
</protein>
<name>A0AAX3FTW5_9PSED</name>
<reference evidence="1 2" key="1">
    <citation type="submission" date="2018-12" db="EMBL/GenBank/DDBJ databases">
        <authorList>
            <consortium name="Pathogen Informatics"/>
        </authorList>
    </citation>
    <scope>NUCLEOTIDE SEQUENCE [LARGE SCALE GENOMIC DNA]</scope>
    <source>
        <strain evidence="1 2">NCTC7357</strain>
    </source>
</reference>
<dbReference type="AlphaFoldDB" id="A0AAX3FTW5"/>
<dbReference type="SUPFAM" id="SSF53474">
    <property type="entry name" value="alpha/beta-Hydrolases"/>
    <property type="match status" value="1"/>
</dbReference>
<proteinExistence type="predicted"/>
<evidence type="ECO:0000313" key="1">
    <source>
        <dbReference type="EMBL" id="VEF74192.1"/>
    </source>
</evidence>
<dbReference type="RefSeq" id="WP_124325413.1">
    <property type="nucleotide sequence ID" value="NZ_CP118137.1"/>
</dbReference>
<dbReference type="Proteomes" id="UP000277437">
    <property type="component" value="Chromosome"/>
</dbReference>
<dbReference type="InterPro" id="IPR029058">
    <property type="entry name" value="AB_hydrolase_fold"/>
</dbReference>
<accession>A0AAX3FTW5</accession>